<dbReference type="Pfam" id="PF04773">
    <property type="entry name" value="FecR"/>
    <property type="match status" value="1"/>
</dbReference>
<proteinExistence type="predicted"/>
<protein>
    <submittedName>
        <fullName evidence="2">Iron dicitrate transport regulator FecR</fullName>
    </submittedName>
</protein>
<feature type="domain" description="FecR protein" evidence="1">
    <location>
        <begin position="128"/>
        <end position="218"/>
    </location>
</feature>
<evidence type="ECO:0000259" key="1">
    <source>
        <dbReference type="Pfam" id="PF04773"/>
    </source>
</evidence>
<dbReference type="PIRSF" id="PIRSF018266">
    <property type="entry name" value="FecR"/>
    <property type="match status" value="1"/>
</dbReference>
<reference evidence="2 3" key="1">
    <citation type="submission" date="2019-07" db="EMBL/GenBank/DDBJ databases">
        <title>Sphingomonas solaris sp. nov., isolated from a solar panel from Boston, Massachusetts.</title>
        <authorList>
            <person name="Tanner K."/>
            <person name="Pascual J."/>
            <person name="Mancuso C."/>
            <person name="Pereto J."/>
            <person name="Khalil A."/>
            <person name="Vilanova C."/>
        </authorList>
    </citation>
    <scope>NUCLEOTIDE SEQUENCE [LARGE SCALE GENOMIC DNA]</scope>
    <source>
        <strain evidence="2 3">R4DWN</strain>
    </source>
</reference>
<evidence type="ECO:0000313" key="3">
    <source>
        <dbReference type="Proteomes" id="UP000318681"/>
    </source>
</evidence>
<dbReference type="EMBL" id="VNIM01000033">
    <property type="protein sequence ID" value="TVV74454.1"/>
    <property type="molecule type" value="Genomic_DNA"/>
</dbReference>
<dbReference type="Gene3D" id="2.60.120.1440">
    <property type="match status" value="1"/>
</dbReference>
<dbReference type="PANTHER" id="PTHR30273:SF2">
    <property type="entry name" value="PROTEIN FECR"/>
    <property type="match status" value="1"/>
</dbReference>
<comment type="caution">
    <text evidence="2">The sequence shown here is derived from an EMBL/GenBank/DDBJ whole genome shotgun (WGS) entry which is preliminary data.</text>
</comment>
<evidence type="ECO:0000313" key="2">
    <source>
        <dbReference type="EMBL" id="TVV74454.1"/>
    </source>
</evidence>
<accession>A0A558R4Z0</accession>
<dbReference type="PANTHER" id="PTHR30273">
    <property type="entry name" value="PERIPLASMIC SIGNAL SENSOR AND SIGMA FACTOR ACTIVATOR FECR-RELATED"/>
    <property type="match status" value="1"/>
</dbReference>
<sequence length="338" mass="35454">MVMRGCPIGGVLAARNPKMSLADPVLLDAAALWVARTRDASFRDWDAFTAWLEVDPRHNDAYEAALDAHDMVDALAAPREAAVPETDAAYPVTAARRRWHPGWLTAAAAVLVAAVAVPSYLPRHDRYEIATTAGEQRSVRLADGTQIALNGDTRLLLDRANPRSAVLGHGEASFSVVHDTANPFVVTAGGTRIEDVGTTFNVLRGADATDVAVAEGSVLYDPDGAKVKLAAGGTLHDPDGTGVVEVAQVDPATIGAWRKGRLVYRNTPLSTVAADLARATGQRVTVGPDVGAHAFSGTIMFGGVAPSRLFRTVGALTGTYVTRNGDGWRLSSGAGATR</sequence>
<name>A0A558R4Z0_9SPHN</name>
<dbReference type="InterPro" id="IPR012373">
    <property type="entry name" value="Ferrdict_sens_TM"/>
</dbReference>
<dbReference type="Proteomes" id="UP000318681">
    <property type="component" value="Unassembled WGS sequence"/>
</dbReference>
<keyword evidence="3" id="KW-1185">Reference proteome</keyword>
<dbReference type="InterPro" id="IPR006860">
    <property type="entry name" value="FecR"/>
</dbReference>
<dbReference type="AlphaFoldDB" id="A0A558R4Z0"/>
<gene>
    <name evidence="2" type="ORF">FOY91_09745</name>
</gene>
<dbReference type="OrthoDB" id="7346218at2"/>
<dbReference type="GO" id="GO:0016989">
    <property type="term" value="F:sigma factor antagonist activity"/>
    <property type="evidence" value="ECO:0007669"/>
    <property type="project" value="TreeGrafter"/>
</dbReference>
<organism evidence="2 3">
    <name type="scientific">Alterirhizorhabdus solaris</name>
    <dbReference type="NCBI Taxonomy" id="2529389"/>
    <lineage>
        <taxon>Bacteria</taxon>
        <taxon>Pseudomonadati</taxon>
        <taxon>Pseudomonadota</taxon>
        <taxon>Alphaproteobacteria</taxon>
        <taxon>Sphingomonadales</taxon>
        <taxon>Rhizorhabdaceae</taxon>
        <taxon>Alterirhizorhabdus</taxon>
    </lineage>
</organism>